<dbReference type="Gene3D" id="2.60.120.1440">
    <property type="match status" value="1"/>
</dbReference>
<dbReference type="AlphaFoldDB" id="A0A7H0LKM8"/>
<protein>
    <submittedName>
        <fullName evidence="2">FecR domain-containing protein</fullName>
    </submittedName>
</protein>
<gene>
    <name evidence="2" type="ORF">H3Z74_03040</name>
</gene>
<organism evidence="2 3">
    <name type="scientific">Sphingomonas alpina</name>
    <dbReference type="NCBI Taxonomy" id="653931"/>
    <lineage>
        <taxon>Bacteria</taxon>
        <taxon>Pseudomonadati</taxon>
        <taxon>Pseudomonadota</taxon>
        <taxon>Alphaproteobacteria</taxon>
        <taxon>Sphingomonadales</taxon>
        <taxon>Sphingomonadaceae</taxon>
        <taxon>Sphingomonas</taxon>
    </lineage>
</organism>
<proteinExistence type="predicted"/>
<sequence>MNPPFSGSIRDQAQLWAIRLGDDAFDDWDGFTAWLEENPVHSAAYDMAVAHDAAIVETLRAAPRPIMPVVQPVPSRVSRRAWVGGAMAAAVAGLVGFATLRDTASPYVVETGPGVHRTVTLADGSSIMLNGGTRLVLDHTAPRRATLERGEALFTVRHDDRDPFELKVGGTKLVDVGTVFNVVRDASATRLSVSEGAVVYAPDTDAVRLDAGQALIAADGARPIRTQVETTSVGAWRSGQLVYSNALLTTVAADLSRNLGKPVDTIADVGGVRFTGIINLDTKAADPIAPIAPLLGVRAQRNALGWTLTRPDRAPR</sequence>
<accession>A0A7H0LKM8</accession>
<evidence type="ECO:0000313" key="3">
    <source>
        <dbReference type="Proteomes" id="UP000516148"/>
    </source>
</evidence>
<name>A0A7H0LKM8_9SPHN</name>
<dbReference type="PIRSF" id="PIRSF018266">
    <property type="entry name" value="FecR"/>
    <property type="match status" value="1"/>
</dbReference>
<dbReference type="GO" id="GO:0016989">
    <property type="term" value="F:sigma factor antagonist activity"/>
    <property type="evidence" value="ECO:0007669"/>
    <property type="project" value="TreeGrafter"/>
</dbReference>
<evidence type="ECO:0000259" key="1">
    <source>
        <dbReference type="Pfam" id="PF04773"/>
    </source>
</evidence>
<dbReference type="KEGG" id="spap:H3Z74_03040"/>
<dbReference type="PANTHER" id="PTHR30273:SF2">
    <property type="entry name" value="PROTEIN FECR"/>
    <property type="match status" value="1"/>
</dbReference>
<reference evidence="2 3" key="1">
    <citation type="submission" date="2020-09" db="EMBL/GenBank/DDBJ databases">
        <title>Sphingomonas sp., a new species isolated from pork steak.</title>
        <authorList>
            <person name="Heidler von Heilborn D."/>
        </authorList>
    </citation>
    <scope>NUCLEOTIDE SEQUENCE [LARGE SCALE GENOMIC DNA]</scope>
    <source>
        <strain evidence="3">S8-3T</strain>
    </source>
</reference>
<dbReference type="RefSeq" id="WP_187762535.1">
    <property type="nucleotide sequence ID" value="NZ_CP061038.1"/>
</dbReference>
<evidence type="ECO:0000313" key="2">
    <source>
        <dbReference type="EMBL" id="QNQ10231.1"/>
    </source>
</evidence>
<dbReference type="InterPro" id="IPR012373">
    <property type="entry name" value="Ferrdict_sens_TM"/>
</dbReference>
<dbReference type="InterPro" id="IPR006860">
    <property type="entry name" value="FecR"/>
</dbReference>
<dbReference type="Proteomes" id="UP000516148">
    <property type="component" value="Chromosome"/>
</dbReference>
<dbReference type="EMBL" id="CP061038">
    <property type="protein sequence ID" value="QNQ10231.1"/>
    <property type="molecule type" value="Genomic_DNA"/>
</dbReference>
<dbReference type="PANTHER" id="PTHR30273">
    <property type="entry name" value="PERIPLASMIC SIGNAL SENSOR AND SIGMA FACTOR ACTIVATOR FECR-RELATED"/>
    <property type="match status" value="1"/>
</dbReference>
<keyword evidence="3" id="KW-1185">Reference proteome</keyword>
<dbReference type="Pfam" id="PF04773">
    <property type="entry name" value="FecR"/>
    <property type="match status" value="1"/>
</dbReference>
<feature type="domain" description="FecR protein" evidence="1">
    <location>
        <begin position="108"/>
        <end position="198"/>
    </location>
</feature>